<organism evidence="5 6">
    <name type="scientific">Burkholderia contaminans LMG 23361</name>
    <dbReference type="NCBI Taxonomy" id="1334628"/>
    <lineage>
        <taxon>Bacteria</taxon>
        <taxon>Pseudomonadati</taxon>
        <taxon>Pseudomonadota</taxon>
        <taxon>Betaproteobacteria</taxon>
        <taxon>Burkholderiales</taxon>
        <taxon>Burkholderiaceae</taxon>
        <taxon>Burkholderia</taxon>
        <taxon>Burkholderia cepacia complex</taxon>
    </lineage>
</organism>
<evidence type="ECO:0000256" key="2">
    <source>
        <dbReference type="ARBA" id="ARBA00022747"/>
    </source>
</evidence>
<protein>
    <recommendedName>
        <fullName evidence="4">Type I restriction modification DNA specificity domain-containing protein</fullName>
    </recommendedName>
</protein>
<dbReference type="Proteomes" id="UP000034400">
    <property type="component" value="Unassembled WGS sequence"/>
</dbReference>
<evidence type="ECO:0000256" key="1">
    <source>
        <dbReference type="ARBA" id="ARBA00010923"/>
    </source>
</evidence>
<comment type="similarity">
    <text evidence="1">Belongs to the type-I restriction system S methylase family.</text>
</comment>
<sequence>MAKVHAAAVLRDQAPKEGPDGNVRALAIRDLVAGKPLRWHELPRLHVPERYLSYCLQRGDVVIPSRGDYYRAWLFDGADDPVFPVGQLNVIRPSPQLDARYLVWHLNEPSTQKRISLLLTGTTIKALTKAALLSLEVEVPPMPKQRQIAELDQTKQEIVGIRHRLNEIDRIEVAHMTRQALRRGAAHV</sequence>
<evidence type="ECO:0000313" key="5">
    <source>
        <dbReference type="EMBL" id="KKL44291.1"/>
    </source>
</evidence>
<feature type="domain" description="Type I restriction modification DNA specificity" evidence="4">
    <location>
        <begin position="74"/>
        <end position="153"/>
    </location>
</feature>
<keyword evidence="2" id="KW-0680">Restriction system</keyword>
<dbReference type="GO" id="GO:0009307">
    <property type="term" value="P:DNA restriction-modification system"/>
    <property type="evidence" value="ECO:0007669"/>
    <property type="project" value="UniProtKB-KW"/>
</dbReference>
<proteinExistence type="inferred from homology"/>
<dbReference type="GO" id="GO:0003677">
    <property type="term" value="F:DNA binding"/>
    <property type="evidence" value="ECO:0007669"/>
    <property type="project" value="UniProtKB-KW"/>
</dbReference>
<keyword evidence="3" id="KW-0238">DNA-binding</keyword>
<evidence type="ECO:0000259" key="4">
    <source>
        <dbReference type="Pfam" id="PF01420"/>
    </source>
</evidence>
<evidence type="ECO:0000256" key="3">
    <source>
        <dbReference type="ARBA" id="ARBA00023125"/>
    </source>
</evidence>
<gene>
    <name evidence="5" type="ORF">WR31_01765</name>
</gene>
<dbReference type="InterPro" id="IPR044946">
    <property type="entry name" value="Restrct_endonuc_typeI_TRD_sf"/>
</dbReference>
<name>A0ABD4B3K8_9BURK</name>
<dbReference type="SUPFAM" id="SSF116734">
    <property type="entry name" value="DNA methylase specificity domain"/>
    <property type="match status" value="1"/>
</dbReference>
<reference evidence="5 6" key="1">
    <citation type="submission" date="2015-03" db="EMBL/GenBank/DDBJ databases">
        <title>Draft genome sequences of the Burkholderia contaminans strains LMG 23361 and FFH2055 and Burkholderia cenocepacia K56-2.</title>
        <authorList>
            <person name="Bloodworth R.A."/>
            <person name="Selin C."/>
            <person name="Lopez De Volder M.A."/>
            <person name="Degrossi J."/>
            <person name="Drevinek P."/>
            <person name="Galanternik L."/>
            <person name="Cardona S.T."/>
        </authorList>
    </citation>
    <scope>NUCLEOTIDE SEQUENCE [LARGE SCALE GENOMIC DNA]</scope>
    <source>
        <strain evidence="5 6">LMG 23361</strain>
    </source>
</reference>
<evidence type="ECO:0000313" key="6">
    <source>
        <dbReference type="Proteomes" id="UP000034400"/>
    </source>
</evidence>
<dbReference type="InterPro" id="IPR000055">
    <property type="entry name" value="Restrct_endonuc_typeI_TRD"/>
</dbReference>
<dbReference type="Pfam" id="PF01420">
    <property type="entry name" value="Methylase_S"/>
    <property type="match status" value="1"/>
</dbReference>
<accession>A0ABD4B3K8</accession>
<dbReference type="AlphaFoldDB" id="A0ABD4B3K8"/>
<comment type="caution">
    <text evidence="5">The sequence shown here is derived from an EMBL/GenBank/DDBJ whole genome shotgun (WGS) entry which is preliminary data.</text>
</comment>
<dbReference type="Gene3D" id="3.90.220.20">
    <property type="entry name" value="DNA methylase specificity domains"/>
    <property type="match status" value="1"/>
</dbReference>
<dbReference type="EMBL" id="LASD01000001">
    <property type="protein sequence ID" value="KKL44291.1"/>
    <property type="molecule type" value="Genomic_DNA"/>
</dbReference>